<feature type="compositionally biased region" description="Low complexity" evidence="1">
    <location>
        <begin position="78"/>
        <end position="89"/>
    </location>
</feature>
<dbReference type="Pfam" id="PF09848">
    <property type="entry name" value="SLFN-g3_helicase"/>
    <property type="match status" value="1"/>
</dbReference>
<dbReference type="EMBL" id="CP043494">
    <property type="protein sequence ID" value="WNG42857.1"/>
    <property type="molecule type" value="Genomic_DNA"/>
</dbReference>
<keyword evidence="4" id="KW-1185">Reference proteome</keyword>
<evidence type="ECO:0000313" key="3">
    <source>
        <dbReference type="EMBL" id="WNG42857.1"/>
    </source>
</evidence>
<dbReference type="SMART" id="SM00382">
    <property type="entry name" value="AAA"/>
    <property type="match status" value="1"/>
</dbReference>
<organism evidence="3 4">
    <name type="scientific">Archangium minus</name>
    <dbReference type="NCBI Taxonomy" id="83450"/>
    <lineage>
        <taxon>Bacteria</taxon>
        <taxon>Pseudomonadati</taxon>
        <taxon>Myxococcota</taxon>
        <taxon>Myxococcia</taxon>
        <taxon>Myxococcales</taxon>
        <taxon>Cystobacterineae</taxon>
        <taxon>Archangiaceae</taxon>
        <taxon>Archangium</taxon>
    </lineage>
</organism>
<sequence length="755" mass="85059">MAAMCCTDPLTPSVAPVLYPMCGVVRTEGAAAGLPQVSPLAGSDRLEPLPRELPVAGRRKNRNERPASEDVSYEARTEASPPATPSAADRAGMAYSVAPGTPHLYRAPVPRFLDDVDAGSLPGLLEARFQALEGESPSEGEVTAWKHSLRALAEVLRDERLRRSEIFVELWMPIRGRRCDALLTGTNLEGHLSAVVVELKQWTRVDKSPWREEVSVMNDSRPHPSAQVRDYVGFLRYYHSAFVQDGVHITGCVWLHGMDDPRSIALLRNPDAFGDLFREYPLFVKREQQRFADWLQDQLGHGEGTRAAGLIASGHTRPSEKLLDMVVRTIQGEFEWRLLDVQRQAYLRIVTVVEEGRADGSRSVVLVKGGPGTGKSVLALQLLAHGANKHWRVVHATGSQAFQTNLQGKTIAFSEALHKKLQGVRFKKELPVEQIFCTFADVAKAGSRQADVLDLVVADEAHRLWDYRRVKFPNGKIRRLSDTPMIEELIRASRVTAFFLDDNQAVRAGEIGQSSVVREAAKRLGVRLVEMELDLQFRCGGSESYVRWVDALLGFREGADLAWREQGAYALQVEPDMVKLDQRLRVLRNQGYRSRIVAGYCWPWSPVGTGPERLVRDVKDKRFGGWSAPWIEKTGQGRKPLENQYYRWANEDEYYEQVGSIYSVQGFEFDYVGVIWGEDLVWRKDHWEADLSKNKDKTFKRDVRASGEDAATKLRNVYRVLLTRGMRGTQLFILDAETRAHVESFLRGQRATRVA</sequence>
<evidence type="ECO:0000313" key="4">
    <source>
        <dbReference type="Proteomes" id="UP001611383"/>
    </source>
</evidence>
<name>A0ABY9WGD0_9BACT</name>
<dbReference type="InterPro" id="IPR018647">
    <property type="entry name" value="SLFN_3-like_DNA/RNA_helicase"/>
</dbReference>
<dbReference type="InterPro" id="IPR027417">
    <property type="entry name" value="P-loop_NTPase"/>
</dbReference>
<dbReference type="InterPro" id="IPR003593">
    <property type="entry name" value="AAA+_ATPase"/>
</dbReference>
<dbReference type="Gene3D" id="3.40.50.300">
    <property type="entry name" value="P-loop containing nucleotide triphosphate hydrolases"/>
    <property type="match status" value="1"/>
</dbReference>
<evidence type="ECO:0000259" key="2">
    <source>
        <dbReference type="SMART" id="SM00382"/>
    </source>
</evidence>
<accession>A0ABY9WGD0</accession>
<evidence type="ECO:0000256" key="1">
    <source>
        <dbReference type="SAM" id="MobiDB-lite"/>
    </source>
</evidence>
<dbReference type="SUPFAM" id="SSF52540">
    <property type="entry name" value="P-loop containing nucleoside triphosphate hydrolases"/>
    <property type="match status" value="1"/>
</dbReference>
<gene>
    <name evidence="3" type="ORF">F0U60_01165</name>
</gene>
<dbReference type="Proteomes" id="UP001611383">
    <property type="component" value="Chromosome"/>
</dbReference>
<feature type="region of interest" description="Disordered" evidence="1">
    <location>
        <begin position="35"/>
        <end position="89"/>
    </location>
</feature>
<feature type="compositionally biased region" description="Basic and acidic residues" evidence="1">
    <location>
        <begin position="63"/>
        <end position="77"/>
    </location>
</feature>
<reference evidence="3 4" key="1">
    <citation type="submission" date="2019-08" db="EMBL/GenBank/DDBJ databases">
        <title>Archangium and Cystobacter genomes.</title>
        <authorList>
            <person name="Chen I.-C.K."/>
            <person name="Wielgoss S."/>
        </authorList>
    </citation>
    <scope>NUCLEOTIDE SEQUENCE [LARGE SCALE GENOMIC DNA]</scope>
    <source>
        <strain evidence="3 4">Cbm 6</strain>
    </source>
</reference>
<proteinExistence type="predicted"/>
<feature type="domain" description="AAA+ ATPase" evidence="2">
    <location>
        <begin position="361"/>
        <end position="530"/>
    </location>
</feature>
<protein>
    <submittedName>
        <fullName evidence="3">DUF2075 domain-containing protein</fullName>
    </submittedName>
</protein>